<organism evidence="2 3">
    <name type="scientific">Halorutilus salinus</name>
    <dbReference type="NCBI Taxonomy" id="2487751"/>
    <lineage>
        <taxon>Archaea</taxon>
        <taxon>Methanobacteriati</taxon>
        <taxon>Methanobacteriota</taxon>
        <taxon>Stenosarchaea group</taxon>
        <taxon>Halobacteria</taxon>
        <taxon>Halorutilales</taxon>
        <taxon>Halorutilaceae</taxon>
        <taxon>Halorutilus</taxon>
    </lineage>
</organism>
<evidence type="ECO:0000313" key="2">
    <source>
        <dbReference type="EMBL" id="MCX2819316.1"/>
    </source>
</evidence>
<evidence type="ECO:0000313" key="3">
    <source>
        <dbReference type="Proteomes" id="UP001149411"/>
    </source>
</evidence>
<evidence type="ECO:0000256" key="1">
    <source>
        <dbReference type="SAM" id="MobiDB-lite"/>
    </source>
</evidence>
<proteinExistence type="predicted"/>
<dbReference type="RefSeq" id="WP_266087480.1">
    <property type="nucleotide sequence ID" value="NZ_RKLV01000007.1"/>
</dbReference>
<name>A0A9Q4C6S0_9EURY</name>
<protein>
    <recommendedName>
        <fullName evidence="4">Rubredoxin-like domain-containing protein</fullName>
    </recommendedName>
</protein>
<dbReference type="Proteomes" id="UP001149411">
    <property type="component" value="Unassembled WGS sequence"/>
</dbReference>
<comment type="caution">
    <text evidence="2">The sequence shown here is derived from an EMBL/GenBank/DDBJ whole genome shotgun (WGS) entry which is preliminary data.</text>
</comment>
<accession>A0A9Q4C6S0</accession>
<sequence>MRRGRDTDDDEEDSPRGARSVNQNAVYFECEVCGHRFQDEPNKDFQMCPQCGEEDDTVRI</sequence>
<gene>
    <name evidence="2" type="ORF">EGH25_08115</name>
</gene>
<dbReference type="SUPFAM" id="SSF57802">
    <property type="entry name" value="Rubredoxin-like"/>
    <property type="match status" value="1"/>
</dbReference>
<dbReference type="EMBL" id="RKLV01000007">
    <property type="protein sequence ID" value="MCX2819316.1"/>
    <property type="molecule type" value="Genomic_DNA"/>
</dbReference>
<dbReference type="AlphaFoldDB" id="A0A9Q4C6S0"/>
<reference evidence="2" key="1">
    <citation type="submission" date="2022-09" db="EMBL/GenBank/DDBJ databases">
        <title>Haloadaptaus new haloarchaeum isolated from saline soil.</title>
        <authorList>
            <person name="Duran-Viseras A."/>
            <person name="Sanchez-Porro C."/>
            <person name="Ventosa A."/>
        </authorList>
    </citation>
    <scope>NUCLEOTIDE SEQUENCE</scope>
    <source>
        <strain evidence="2">F3-133</strain>
    </source>
</reference>
<evidence type="ECO:0008006" key="4">
    <source>
        <dbReference type="Google" id="ProtNLM"/>
    </source>
</evidence>
<keyword evidence="3" id="KW-1185">Reference proteome</keyword>
<feature type="region of interest" description="Disordered" evidence="1">
    <location>
        <begin position="1"/>
        <end position="21"/>
    </location>
</feature>